<sequence>MYGFQVAHGTISKIIYQACDAILLEFLSNSFPVLKRKRSRKTASNSSATNGSSTTVLLFRRLANRNTVSSAW</sequence>
<dbReference type="EMBL" id="JAIWYP010000012">
    <property type="protein sequence ID" value="KAH3729629.1"/>
    <property type="molecule type" value="Genomic_DNA"/>
</dbReference>
<evidence type="ECO:0000313" key="2">
    <source>
        <dbReference type="Proteomes" id="UP000828390"/>
    </source>
</evidence>
<protein>
    <submittedName>
        <fullName evidence="1">Uncharacterized protein</fullName>
    </submittedName>
</protein>
<keyword evidence="2" id="KW-1185">Reference proteome</keyword>
<accession>A0A9D4CRX8</accession>
<reference evidence="1" key="1">
    <citation type="journal article" date="2019" name="bioRxiv">
        <title>The Genome of the Zebra Mussel, Dreissena polymorpha: A Resource for Invasive Species Research.</title>
        <authorList>
            <person name="McCartney M.A."/>
            <person name="Auch B."/>
            <person name="Kono T."/>
            <person name="Mallez S."/>
            <person name="Zhang Y."/>
            <person name="Obille A."/>
            <person name="Becker A."/>
            <person name="Abrahante J.E."/>
            <person name="Garbe J."/>
            <person name="Badalamenti J.P."/>
            <person name="Herman A."/>
            <person name="Mangelson H."/>
            <person name="Liachko I."/>
            <person name="Sullivan S."/>
            <person name="Sone E.D."/>
            <person name="Koren S."/>
            <person name="Silverstein K.A.T."/>
            <person name="Beckman K.B."/>
            <person name="Gohl D.M."/>
        </authorList>
    </citation>
    <scope>NUCLEOTIDE SEQUENCE</scope>
    <source>
        <strain evidence="1">Duluth1</strain>
        <tissue evidence="1">Whole animal</tissue>
    </source>
</reference>
<dbReference type="AlphaFoldDB" id="A0A9D4CRX8"/>
<organism evidence="1 2">
    <name type="scientific">Dreissena polymorpha</name>
    <name type="common">Zebra mussel</name>
    <name type="synonym">Mytilus polymorpha</name>
    <dbReference type="NCBI Taxonomy" id="45954"/>
    <lineage>
        <taxon>Eukaryota</taxon>
        <taxon>Metazoa</taxon>
        <taxon>Spiralia</taxon>
        <taxon>Lophotrochozoa</taxon>
        <taxon>Mollusca</taxon>
        <taxon>Bivalvia</taxon>
        <taxon>Autobranchia</taxon>
        <taxon>Heteroconchia</taxon>
        <taxon>Euheterodonta</taxon>
        <taxon>Imparidentia</taxon>
        <taxon>Neoheterodontei</taxon>
        <taxon>Myida</taxon>
        <taxon>Dreissenoidea</taxon>
        <taxon>Dreissenidae</taxon>
        <taxon>Dreissena</taxon>
    </lineage>
</organism>
<dbReference type="Proteomes" id="UP000828390">
    <property type="component" value="Unassembled WGS sequence"/>
</dbReference>
<proteinExistence type="predicted"/>
<name>A0A9D4CRX8_DREPO</name>
<evidence type="ECO:0000313" key="1">
    <source>
        <dbReference type="EMBL" id="KAH3729629.1"/>
    </source>
</evidence>
<gene>
    <name evidence="1" type="ORF">DPMN_055604</name>
</gene>
<reference evidence="1" key="2">
    <citation type="submission" date="2020-11" db="EMBL/GenBank/DDBJ databases">
        <authorList>
            <person name="McCartney M.A."/>
            <person name="Auch B."/>
            <person name="Kono T."/>
            <person name="Mallez S."/>
            <person name="Becker A."/>
            <person name="Gohl D.M."/>
            <person name="Silverstein K.A.T."/>
            <person name="Koren S."/>
            <person name="Bechman K.B."/>
            <person name="Herman A."/>
            <person name="Abrahante J.E."/>
            <person name="Garbe J."/>
        </authorList>
    </citation>
    <scope>NUCLEOTIDE SEQUENCE</scope>
    <source>
        <strain evidence="1">Duluth1</strain>
        <tissue evidence="1">Whole animal</tissue>
    </source>
</reference>
<comment type="caution">
    <text evidence="1">The sequence shown here is derived from an EMBL/GenBank/DDBJ whole genome shotgun (WGS) entry which is preliminary data.</text>
</comment>